<dbReference type="Pfam" id="PF01529">
    <property type="entry name" value="DHHC"/>
    <property type="match status" value="1"/>
</dbReference>
<keyword evidence="2 7" id="KW-0808">Transferase</keyword>
<reference evidence="10" key="1">
    <citation type="submission" date="2021-01" db="EMBL/GenBank/DDBJ databases">
        <authorList>
            <person name="Corre E."/>
            <person name="Pelletier E."/>
            <person name="Niang G."/>
            <person name="Scheremetjew M."/>
            <person name="Finn R."/>
            <person name="Kale V."/>
            <person name="Holt S."/>
            <person name="Cochrane G."/>
            <person name="Meng A."/>
            <person name="Brown T."/>
            <person name="Cohen L."/>
        </authorList>
    </citation>
    <scope>NUCLEOTIDE SEQUENCE</scope>
    <source>
        <strain evidence="10">CCMP 410</strain>
    </source>
</reference>
<dbReference type="GO" id="GO:0019706">
    <property type="term" value="F:protein-cysteine S-palmitoyltransferase activity"/>
    <property type="evidence" value="ECO:0007669"/>
    <property type="project" value="UniProtKB-EC"/>
</dbReference>
<evidence type="ECO:0000256" key="8">
    <source>
        <dbReference type="SAM" id="MobiDB-lite"/>
    </source>
</evidence>
<evidence type="ECO:0000256" key="5">
    <source>
        <dbReference type="ARBA" id="ARBA00023136"/>
    </source>
</evidence>
<feature type="region of interest" description="Disordered" evidence="8">
    <location>
        <begin position="1"/>
        <end position="30"/>
    </location>
</feature>
<organism evidence="10">
    <name type="scientific">Grammatophora oceanica</name>
    <dbReference type="NCBI Taxonomy" id="210454"/>
    <lineage>
        <taxon>Eukaryota</taxon>
        <taxon>Sar</taxon>
        <taxon>Stramenopiles</taxon>
        <taxon>Ochrophyta</taxon>
        <taxon>Bacillariophyta</taxon>
        <taxon>Fragilariophyceae</taxon>
        <taxon>Fragilariophycidae</taxon>
        <taxon>Rhabdonematales</taxon>
        <taxon>Grammatophoraceae</taxon>
        <taxon>Grammatophora</taxon>
    </lineage>
</organism>
<gene>
    <name evidence="10" type="ORF">GOCE00092_LOCUS11172</name>
</gene>
<sequence>MTTDPGAVPPDASPLPEPIDEDPEKAGESDGQLLISRQQKGKRLCRRCKAFKPSRAHHCSVCKRCVIKMDHHCPWVNNCVGIGNHKFFLLFIFYTFLSCLYSMSLVVLRFVLCMHRYSVHTKRHVHCLDRPTHLLNILGLVVESMLFGLFTSCMMFDQWDVVVSNMTHIDRLKGDAAANLVAGVTEVFGAPPKAGKGHESAFRFDWLSPFAKTCLPLGLKDDIMGYCRPCGLGGSSNNKGAADNEVEMSNPTNAGGRMVRGGAEIV</sequence>
<keyword evidence="5 7" id="KW-0472">Membrane</keyword>
<dbReference type="EC" id="2.3.1.225" evidence="7"/>
<accession>A0A7S1UYM6</accession>
<comment type="domain">
    <text evidence="7">The DHHC domain is required for palmitoyltransferase activity.</text>
</comment>
<dbReference type="InterPro" id="IPR001594">
    <property type="entry name" value="Palmitoyltrfase_DHHC"/>
</dbReference>
<proteinExistence type="inferred from homology"/>
<feature type="domain" description="Palmitoyltransferase DHHC" evidence="9">
    <location>
        <begin position="39"/>
        <end position="173"/>
    </location>
</feature>
<keyword evidence="4 7" id="KW-1133">Transmembrane helix</keyword>
<comment type="catalytic activity">
    <reaction evidence="7">
        <text>L-cysteinyl-[protein] + hexadecanoyl-CoA = S-hexadecanoyl-L-cysteinyl-[protein] + CoA</text>
        <dbReference type="Rhea" id="RHEA:36683"/>
        <dbReference type="Rhea" id="RHEA-COMP:10131"/>
        <dbReference type="Rhea" id="RHEA-COMP:11032"/>
        <dbReference type="ChEBI" id="CHEBI:29950"/>
        <dbReference type="ChEBI" id="CHEBI:57287"/>
        <dbReference type="ChEBI" id="CHEBI:57379"/>
        <dbReference type="ChEBI" id="CHEBI:74151"/>
        <dbReference type="EC" id="2.3.1.225"/>
    </reaction>
</comment>
<comment type="similarity">
    <text evidence="7">Belongs to the DHHC palmitoyltransferase family.</text>
</comment>
<evidence type="ECO:0000256" key="6">
    <source>
        <dbReference type="ARBA" id="ARBA00023315"/>
    </source>
</evidence>
<evidence type="ECO:0000256" key="7">
    <source>
        <dbReference type="RuleBase" id="RU079119"/>
    </source>
</evidence>
<evidence type="ECO:0000259" key="9">
    <source>
        <dbReference type="Pfam" id="PF01529"/>
    </source>
</evidence>
<evidence type="ECO:0000256" key="4">
    <source>
        <dbReference type="ARBA" id="ARBA00022989"/>
    </source>
</evidence>
<feature type="transmembrane region" description="Helical" evidence="7">
    <location>
        <begin position="87"/>
        <end position="112"/>
    </location>
</feature>
<protein>
    <recommendedName>
        <fullName evidence="7">Palmitoyltransferase</fullName>
        <ecNumber evidence="7">2.3.1.225</ecNumber>
    </recommendedName>
</protein>
<dbReference type="AlphaFoldDB" id="A0A7S1UYM6"/>
<dbReference type="EMBL" id="HBGK01021851">
    <property type="protein sequence ID" value="CAD9282261.1"/>
    <property type="molecule type" value="Transcribed_RNA"/>
</dbReference>
<evidence type="ECO:0000256" key="2">
    <source>
        <dbReference type="ARBA" id="ARBA00022679"/>
    </source>
</evidence>
<keyword evidence="6 7" id="KW-0012">Acyltransferase</keyword>
<evidence type="ECO:0000256" key="3">
    <source>
        <dbReference type="ARBA" id="ARBA00022692"/>
    </source>
</evidence>
<dbReference type="PANTHER" id="PTHR12246">
    <property type="entry name" value="PALMITOYLTRANSFERASE ZDHHC16"/>
    <property type="match status" value="1"/>
</dbReference>
<feature type="compositionally biased region" description="Pro residues" evidence="8">
    <location>
        <begin position="7"/>
        <end position="17"/>
    </location>
</feature>
<evidence type="ECO:0000256" key="1">
    <source>
        <dbReference type="ARBA" id="ARBA00004141"/>
    </source>
</evidence>
<dbReference type="GO" id="GO:0016020">
    <property type="term" value="C:membrane"/>
    <property type="evidence" value="ECO:0007669"/>
    <property type="project" value="UniProtKB-SubCell"/>
</dbReference>
<feature type="transmembrane region" description="Helical" evidence="7">
    <location>
        <begin position="133"/>
        <end position="150"/>
    </location>
</feature>
<dbReference type="InterPro" id="IPR039859">
    <property type="entry name" value="PFA4/ZDH16/20/ERF2-like"/>
</dbReference>
<keyword evidence="3 7" id="KW-0812">Transmembrane</keyword>
<comment type="subcellular location">
    <subcellularLocation>
        <location evidence="1">Membrane</location>
        <topology evidence="1">Multi-pass membrane protein</topology>
    </subcellularLocation>
</comment>
<dbReference type="PROSITE" id="PS50216">
    <property type="entry name" value="DHHC"/>
    <property type="match status" value="1"/>
</dbReference>
<name>A0A7S1UYM6_9STRA</name>
<evidence type="ECO:0000313" key="10">
    <source>
        <dbReference type="EMBL" id="CAD9282261.1"/>
    </source>
</evidence>